<dbReference type="SFLD" id="SFLDG01129">
    <property type="entry name" value="C1.5:_HAD__Beta-PGM__Phosphata"/>
    <property type="match status" value="1"/>
</dbReference>
<dbReference type="InterPro" id="IPR006439">
    <property type="entry name" value="HAD-SF_hydro_IA"/>
</dbReference>
<organism evidence="1 2">
    <name type="scientific">Desulfopila aestuarii DSM 18488</name>
    <dbReference type="NCBI Taxonomy" id="1121416"/>
    <lineage>
        <taxon>Bacteria</taxon>
        <taxon>Pseudomonadati</taxon>
        <taxon>Thermodesulfobacteriota</taxon>
        <taxon>Desulfobulbia</taxon>
        <taxon>Desulfobulbales</taxon>
        <taxon>Desulfocapsaceae</taxon>
        <taxon>Desulfopila</taxon>
    </lineage>
</organism>
<evidence type="ECO:0000313" key="2">
    <source>
        <dbReference type="Proteomes" id="UP000184603"/>
    </source>
</evidence>
<dbReference type="OrthoDB" id="9773910at2"/>
<dbReference type="InterPro" id="IPR050155">
    <property type="entry name" value="HAD-like_hydrolase_sf"/>
</dbReference>
<dbReference type="PRINTS" id="PR00413">
    <property type="entry name" value="HADHALOGNASE"/>
</dbReference>
<dbReference type="RefSeq" id="WP_073612762.1">
    <property type="nucleotide sequence ID" value="NZ_FRFE01000005.1"/>
</dbReference>
<dbReference type="EMBL" id="FRFE01000005">
    <property type="protein sequence ID" value="SHO46322.1"/>
    <property type="molecule type" value="Genomic_DNA"/>
</dbReference>
<dbReference type="Gene3D" id="3.40.50.1000">
    <property type="entry name" value="HAD superfamily/HAD-like"/>
    <property type="match status" value="1"/>
</dbReference>
<keyword evidence="1" id="KW-0378">Hydrolase</keyword>
<accession>A0A1M7Y2X6</accession>
<dbReference type="GO" id="GO:0008967">
    <property type="term" value="F:phosphoglycolate phosphatase activity"/>
    <property type="evidence" value="ECO:0007669"/>
    <property type="project" value="TreeGrafter"/>
</dbReference>
<protein>
    <submittedName>
        <fullName evidence="1">Putative hydrolase of the HAD superfamily</fullName>
    </submittedName>
</protein>
<proteinExistence type="predicted"/>
<dbReference type="PANTHER" id="PTHR43434">
    <property type="entry name" value="PHOSPHOGLYCOLATE PHOSPHATASE"/>
    <property type="match status" value="1"/>
</dbReference>
<name>A0A1M7Y2X6_9BACT</name>
<dbReference type="GO" id="GO:0006281">
    <property type="term" value="P:DNA repair"/>
    <property type="evidence" value="ECO:0007669"/>
    <property type="project" value="TreeGrafter"/>
</dbReference>
<dbReference type="GO" id="GO:0005829">
    <property type="term" value="C:cytosol"/>
    <property type="evidence" value="ECO:0007669"/>
    <property type="project" value="TreeGrafter"/>
</dbReference>
<sequence length="226" mass="26063">MTDDLAPILPAISWDTIDTVLLDMDGTLLDSYFDDFFWEEYVPKVFAEANNLTPQEARKALLACYRRVEKTLQWADLDYWSDQLGLDIPELKCKIDHLIQVHPYVIDFLDFLKNIGKTIYLVTNAHSKTLAIKLGKTTIGPYFHRIIPAEEVGEAKEQPIFWEKLEKMLGFNTDRTMLVDDNANVLTAARTYGLTNLIYVAKPSSRQPVRYSTEFASIVYFRELIQ</sequence>
<reference evidence="1 2" key="1">
    <citation type="submission" date="2016-12" db="EMBL/GenBank/DDBJ databases">
        <authorList>
            <person name="Song W.-J."/>
            <person name="Kurnit D.M."/>
        </authorList>
    </citation>
    <scope>NUCLEOTIDE SEQUENCE [LARGE SCALE GENOMIC DNA]</scope>
    <source>
        <strain evidence="1 2">DSM 18488</strain>
    </source>
</reference>
<dbReference type="AlphaFoldDB" id="A0A1M7Y2X6"/>
<evidence type="ECO:0000313" key="1">
    <source>
        <dbReference type="EMBL" id="SHO46322.1"/>
    </source>
</evidence>
<keyword evidence="2" id="KW-1185">Reference proteome</keyword>
<dbReference type="InterPro" id="IPR023214">
    <property type="entry name" value="HAD_sf"/>
</dbReference>
<dbReference type="PANTHER" id="PTHR43434:SF3">
    <property type="entry name" value="GMP_IMP NUCLEOTIDASE YRFG"/>
    <property type="match status" value="1"/>
</dbReference>
<dbReference type="STRING" id="1121416.SAMN02745220_01427"/>
<dbReference type="Proteomes" id="UP000184603">
    <property type="component" value="Unassembled WGS sequence"/>
</dbReference>
<dbReference type="Pfam" id="PF00702">
    <property type="entry name" value="Hydrolase"/>
    <property type="match status" value="1"/>
</dbReference>
<dbReference type="InterPro" id="IPR036412">
    <property type="entry name" value="HAD-like_sf"/>
</dbReference>
<dbReference type="SUPFAM" id="SSF56784">
    <property type="entry name" value="HAD-like"/>
    <property type="match status" value="1"/>
</dbReference>
<gene>
    <name evidence="1" type="ORF">SAMN02745220_01427</name>
</gene>
<dbReference type="SFLD" id="SFLDS00003">
    <property type="entry name" value="Haloacid_Dehalogenase"/>
    <property type="match status" value="1"/>
</dbReference>